<evidence type="ECO:0000259" key="23">
    <source>
        <dbReference type="PROSITE" id="PS50888"/>
    </source>
</evidence>
<dbReference type="Pfam" id="PF04757">
    <property type="entry name" value="Pex2_Pex12"/>
    <property type="match status" value="1"/>
</dbReference>
<proteinExistence type="inferred from homology"/>
<keyword evidence="5" id="KW-0813">Transport</keyword>
<name>A0A834GHS2_RHOSS</name>
<evidence type="ECO:0000256" key="15">
    <source>
        <dbReference type="ARBA" id="ARBA00023136"/>
    </source>
</evidence>
<evidence type="ECO:0000256" key="6">
    <source>
        <dbReference type="ARBA" id="ARBA00022679"/>
    </source>
</evidence>
<evidence type="ECO:0000256" key="12">
    <source>
        <dbReference type="ARBA" id="ARBA00022927"/>
    </source>
</evidence>
<dbReference type="Gene3D" id="3.30.40.10">
    <property type="entry name" value="Zinc/RING finger domain, C3HC4 (zinc finger)"/>
    <property type="match status" value="1"/>
</dbReference>
<keyword evidence="10" id="KW-0833">Ubl conjugation pathway</keyword>
<comment type="pathway">
    <text evidence="3">Protein modification; protein ubiquitination.</text>
</comment>
<evidence type="ECO:0000256" key="21">
    <source>
        <dbReference type="ARBA" id="ARBA00034523"/>
    </source>
</evidence>
<dbReference type="PROSITE" id="PS00518">
    <property type="entry name" value="ZF_RING_1"/>
    <property type="match status" value="1"/>
</dbReference>
<keyword evidence="11" id="KW-0862">Zinc</keyword>
<keyword evidence="13" id="KW-1133">Transmembrane helix</keyword>
<feature type="region of interest" description="Disordered" evidence="22">
    <location>
        <begin position="445"/>
        <end position="464"/>
    </location>
</feature>
<dbReference type="OrthoDB" id="1701437at2759"/>
<evidence type="ECO:0000256" key="2">
    <source>
        <dbReference type="ARBA" id="ARBA00004585"/>
    </source>
</evidence>
<gene>
    <name evidence="24" type="ORF">RHSIM_Rhsim08G0224800</name>
</gene>
<comment type="catalytic activity">
    <reaction evidence="20">
        <text>[E2 ubiquitin-conjugating enzyme]-S-ubiquitinyl-L-cysteine + [acceptor protein]-L-cysteine = [E2 ubiquitin-conjugating enzyme]-L-cysteine + [acceptor protein]-S-ubiquitinyl-L-cysteine.</text>
        <dbReference type="EC" id="2.3.2.36"/>
    </reaction>
</comment>
<dbReference type="GO" id="GO:0061630">
    <property type="term" value="F:ubiquitin protein ligase activity"/>
    <property type="evidence" value="ECO:0007669"/>
    <property type="project" value="UniProtKB-EC"/>
</dbReference>
<dbReference type="PANTHER" id="PTHR48178:SF1">
    <property type="entry name" value="PEROXISOME BIOGENESIS FACTOR 2"/>
    <property type="match status" value="1"/>
</dbReference>
<dbReference type="GO" id="GO:0005634">
    <property type="term" value="C:nucleus"/>
    <property type="evidence" value="ECO:0007669"/>
    <property type="project" value="UniProtKB-SubCell"/>
</dbReference>
<evidence type="ECO:0000256" key="19">
    <source>
        <dbReference type="ARBA" id="ARBA00032511"/>
    </source>
</evidence>
<evidence type="ECO:0000256" key="7">
    <source>
        <dbReference type="ARBA" id="ARBA00022692"/>
    </source>
</evidence>
<keyword evidence="16" id="KW-0576">Peroxisome</keyword>
<dbReference type="Pfam" id="PF00097">
    <property type="entry name" value="zf-C3HC4"/>
    <property type="match status" value="1"/>
</dbReference>
<keyword evidence="7" id="KW-0812">Transmembrane</keyword>
<comment type="caution">
    <text evidence="24">The sequence shown here is derived from an EMBL/GenBank/DDBJ whole genome shotgun (WGS) entry which is preliminary data.</text>
</comment>
<keyword evidence="6" id="KW-0808">Transferase</keyword>
<dbReference type="InterPro" id="IPR045239">
    <property type="entry name" value="bHLH95_bHLH"/>
</dbReference>
<evidence type="ECO:0000256" key="13">
    <source>
        <dbReference type="ARBA" id="ARBA00022989"/>
    </source>
</evidence>
<dbReference type="EC" id="2.3.2.36" evidence="21"/>
<accession>A0A834GHS2</accession>
<dbReference type="InterPro" id="IPR011598">
    <property type="entry name" value="bHLH_dom"/>
</dbReference>
<comment type="similarity">
    <text evidence="4">Belongs to the pex2/pex10/pex12 family.</text>
</comment>
<organism evidence="24 25">
    <name type="scientific">Rhododendron simsii</name>
    <name type="common">Sims's rhododendron</name>
    <dbReference type="NCBI Taxonomy" id="118357"/>
    <lineage>
        <taxon>Eukaryota</taxon>
        <taxon>Viridiplantae</taxon>
        <taxon>Streptophyta</taxon>
        <taxon>Embryophyta</taxon>
        <taxon>Tracheophyta</taxon>
        <taxon>Spermatophyta</taxon>
        <taxon>Magnoliopsida</taxon>
        <taxon>eudicotyledons</taxon>
        <taxon>Gunneridae</taxon>
        <taxon>Pentapetalae</taxon>
        <taxon>asterids</taxon>
        <taxon>Ericales</taxon>
        <taxon>Ericaceae</taxon>
        <taxon>Ericoideae</taxon>
        <taxon>Rhodoreae</taxon>
        <taxon>Rhododendron</taxon>
    </lineage>
</organism>
<keyword evidence="9" id="KW-0863">Zinc-finger</keyword>
<comment type="subcellular location">
    <subcellularLocation>
        <location evidence="1">Nucleus</location>
    </subcellularLocation>
    <subcellularLocation>
        <location evidence="2">Peroxisome membrane</location>
        <topology evidence="2">Multi-pass membrane protein</topology>
    </subcellularLocation>
</comment>
<evidence type="ECO:0000313" key="24">
    <source>
        <dbReference type="EMBL" id="KAF7135108.1"/>
    </source>
</evidence>
<keyword evidence="12" id="KW-0653">Protein transport</keyword>
<evidence type="ECO:0000256" key="11">
    <source>
        <dbReference type="ARBA" id="ARBA00022833"/>
    </source>
</evidence>
<dbReference type="InterPro" id="IPR018957">
    <property type="entry name" value="Znf_C3HC4_RING-type"/>
</dbReference>
<dbReference type="InterPro" id="IPR036638">
    <property type="entry name" value="HLH_DNA-bd_sf"/>
</dbReference>
<evidence type="ECO:0000256" key="10">
    <source>
        <dbReference type="ARBA" id="ARBA00022786"/>
    </source>
</evidence>
<dbReference type="GO" id="GO:0005778">
    <property type="term" value="C:peroxisomal membrane"/>
    <property type="evidence" value="ECO:0007669"/>
    <property type="project" value="UniProtKB-SubCell"/>
</dbReference>
<evidence type="ECO:0000256" key="20">
    <source>
        <dbReference type="ARBA" id="ARBA00034438"/>
    </source>
</evidence>
<evidence type="ECO:0000256" key="5">
    <source>
        <dbReference type="ARBA" id="ARBA00022448"/>
    </source>
</evidence>
<sequence length="559" mass="62825">MQRETLASSSTSSSSYNNPPPQDAWVGTYLRLLPHWQSLTPSNQPIIPISISRVNQVDAHRLDIEMSAMLKEQLVNVFSLMKPGFLFQYEPELDAFLEFLIWRFSIWVDKPTPGNALMNLRYRDERAIGLGGKAVKLDCMKRGKGDQIAGFKLCSWRVRTGLEGPGLTVGQKLWYCVATVGGQYIWARLQSFSAFRRWGNSEQRSVARRAWTLIQRIEGIYKAASFVNLLIFLYTGRYRNLIERALKARLVYGSPHMNRSVSFEYMNRQLVWNEFSEMLLLLLPLLNSSSVKNFLHPFSKDKSSSSGGDETQCPICLVTPTVPFLALPCQHSYCYYCLRTRCSAAQSFSKDTSVAWGGLASEEDAHDNKFGGGSHFQLKRLENWQDQQQQQQQILINPSLLRVPVFDVKQEDAHSSQVYGTHRNVADEFQTSSRPNSWSQVVMGVSSSPSTAAGGASKKARVHSTPTLPPLKVRKEKLGDRITALHQLVSPFGKTDTASVLFEAIGYIEFLQGQIEAREFDEPRDLRSRGLCLVPLSCTQHVGSENGADYWAPSLGGGF</sequence>
<dbReference type="CDD" id="cd11393">
    <property type="entry name" value="bHLH_AtbHLH_like"/>
    <property type="match status" value="1"/>
</dbReference>
<evidence type="ECO:0000313" key="25">
    <source>
        <dbReference type="Proteomes" id="UP000626092"/>
    </source>
</evidence>
<feature type="domain" description="BHLH" evidence="23">
    <location>
        <begin position="462"/>
        <end position="511"/>
    </location>
</feature>
<evidence type="ECO:0000256" key="18">
    <source>
        <dbReference type="ARBA" id="ARBA00023242"/>
    </source>
</evidence>
<dbReference type="GO" id="GO:0046983">
    <property type="term" value="F:protein dimerization activity"/>
    <property type="evidence" value="ECO:0007669"/>
    <property type="project" value="InterPro"/>
</dbReference>
<dbReference type="InterPro" id="IPR006845">
    <property type="entry name" value="Pex_N"/>
</dbReference>
<evidence type="ECO:0000256" key="1">
    <source>
        <dbReference type="ARBA" id="ARBA00004123"/>
    </source>
</evidence>
<keyword evidence="18" id="KW-0539">Nucleus</keyword>
<dbReference type="InterPro" id="IPR025654">
    <property type="entry name" value="PEX2/10"/>
</dbReference>
<dbReference type="EMBL" id="WJXA01000008">
    <property type="protein sequence ID" value="KAF7135108.1"/>
    <property type="molecule type" value="Genomic_DNA"/>
</dbReference>
<feature type="compositionally biased region" description="Low complexity" evidence="22">
    <location>
        <begin position="446"/>
        <end position="457"/>
    </location>
</feature>
<evidence type="ECO:0000256" key="8">
    <source>
        <dbReference type="ARBA" id="ARBA00022723"/>
    </source>
</evidence>
<keyword evidence="8" id="KW-0479">Metal-binding</keyword>
<dbReference type="SUPFAM" id="SSF57850">
    <property type="entry name" value="RING/U-box"/>
    <property type="match status" value="1"/>
</dbReference>
<evidence type="ECO:0000256" key="3">
    <source>
        <dbReference type="ARBA" id="ARBA00004906"/>
    </source>
</evidence>
<dbReference type="InterPro" id="IPR017907">
    <property type="entry name" value="Znf_RING_CS"/>
</dbReference>
<protein>
    <recommendedName>
        <fullName evidence="21">RING-type E3 ubiquitin transferase (cysteine targeting)</fullName>
        <ecNumber evidence="21">2.3.2.36</ecNumber>
    </recommendedName>
    <alternativeName>
        <fullName evidence="19">Peroxin-2</fullName>
    </alternativeName>
</protein>
<evidence type="ECO:0000256" key="9">
    <source>
        <dbReference type="ARBA" id="ARBA00022771"/>
    </source>
</evidence>
<dbReference type="GO" id="GO:0016558">
    <property type="term" value="P:protein import into peroxisome matrix"/>
    <property type="evidence" value="ECO:0007669"/>
    <property type="project" value="InterPro"/>
</dbReference>
<reference evidence="24" key="1">
    <citation type="submission" date="2019-11" db="EMBL/GenBank/DDBJ databases">
        <authorList>
            <person name="Liu Y."/>
            <person name="Hou J."/>
            <person name="Li T.-Q."/>
            <person name="Guan C.-H."/>
            <person name="Wu X."/>
            <person name="Wu H.-Z."/>
            <person name="Ling F."/>
            <person name="Zhang R."/>
            <person name="Shi X.-G."/>
            <person name="Ren J.-P."/>
            <person name="Chen E.-F."/>
            <person name="Sun J.-M."/>
        </authorList>
    </citation>
    <scope>NUCLEOTIDE SEQUENCE</scope>
    <source>
        <strain evidence="24">Adult_tree_wgs_1</strain>
        <tissue evidence="24">Leaves</tissue>
    </source>
</reference>
<dbReference type="InterPro" id="IPR013083">
    <property type="entry name" value="Znf_RING/FYVE/PHD"/>
</dbReference>
<evidence type="ECO:0000256" key="16">
    <source>
        <dbReference type="ARBA" id="ARBA00023140"/>
    </source>
</evidence>
<keyword evidence="17" id="KW-0804">Transcription</keyword>
<keyword evidence="14" id="KW-0805">Transcription regulation</keyword>
<dbReference type="PANTHER" id="PTHR48178">
    <property type="entry name" value="PEROXISOME BIOGENESIS FACTOR 2"/>
    <property type="match status" value="1"/>
</dbReference>
<dbReference type="SUPFAM" id="SSF47459">
    <property type="entry name" value="HLH, helix-loop-helix DNA-binding domain"/>
    <property type="match status" value="1"/>
</dbReference>
<dbReference type="AlphaFoldDB" id="A0A834GHS2"/>
<evidence type="ECO:0000256" key="17">
    <source>
        <dbReference type="ARBA" id="ARBA00023163"/>
    </source>
</evidence>
<dbReference type="GO" id="GO:0008270">
    <property type="term" value="F:zinc ion binding"/>
    <property type="evidence" value="ECO:0007669"/>
    <property type="project" value="UniProtKB-KW"/>
</dbReference>
<evidence type="ECO:0000256" key="14">
    <source>
        <dbReference type="ARBA" id="ARBA00023015"/>
    </source>
</evidence>
<keyword evidence="25" id="KW-1185">Reference proteome</keyword>
<dbReference type="Proteomes" id="UP000626092">
    <property type="component" value="Unassembled WGS sequence"/>
</dbReference>
<evidence type="ECO:0000256" key="4">
    <source>
        <dbReference type="ARBA" id="ARBA00008704"/>
    </source>
</evidence>
<dbReference type="PROSITE" id="PS50888">
    <property type="entry name" value="BHLH"/>
    <property type="match status" value="1"/>
</dbReference>
<keyword evidence="15" id="KW-0472">Membrane</keyword>
<evidence type="ECO:0000256" key="22">
    <source>
        <dbReference type="SAM" id="MobiDB-lite"/>
    </source>
</evidence>